<dbReference type="InterPro" id="IPR029058">
    <property type="entry name" value="AB_hydrolase_fold"/>
</dbReference>
<dbReference type="GO" id="GO:0003990">
    <property type="term" value="F:acetylcholinesterase activity"/>
    <property type="evidence" value="ECO:0007669"/>
    <property type="project" value="TreeGrafter"/>
</dbReference>
<dbReference type="EC" id="3.1.1.-" evidence="3"/>
<dbReference type="InterPro" id="IPR002018">
    <property type="entry name" value="CarbesteraseB"/>
</dbReference>
<dbReference type="InterPro" id="IPR050654">
    <property type="entry name" value="AChE-related_enzymes"/>
</dbReference>
<organism evidence="5 6">
    <name type="scientific">Brevundimonas lenta</name>
    <dbReference type="NCBI Taxonomy" id="424796"/>
    <lineage>
        <taxon>Bacteria</taxon>
        <taxon>Pseudomonadati</taxon>
        <taxon>Pseudomonadota</taxon>
        <taxon>Alphaproteobacteria</taxon>
        <taxon>Caulobacterales</taxon>
        <taxon>Caulobacteraceae</taxon>
        <taxon>Brevundimonas</taxon>
    </lineage>
</organism>
<dbReference type="AlphaFoldDB" id="A0A7W6NPS2"/>
<evidence type="ECO:0000313" key="6">
    <source>
        <dbReference type="Proteomes" id="UP000529946"/>
    </source>
</evidence>
<keyword evidence="2 3" id="KW-0378">Hydrolase</keyword>
<dbReference type="SUPFAM" id="SSF53474">
    <property type="entry name" value="alpha/beta-Hydrolases"/>
    <property type="match status" value="1"/>
</dbReference>
<dbReference type="EMBL" id="JACIDM010000001">
    <property type="protein sequence ID" value="MBB4082457.1"/>
    <property type="molecule type" value="Genomic_DNA"/>
</dbReference>
<feature type="domain" description="Carboxylesterase type B" evidence="4">
    <location>
        <begin position="3"/>
        <end position="473"/>
    </location>
</feature>
<dbReference type="Proteomes" id="UP000529946">
    <property type="component" value="Unassembled WGS sequence"/>
</dbReference>
<evidence type="ECO:0000256" key="2">
    <source>
        <dbReference type="ARBA" id="ARBA00022801"/>
    </source>
</evidence>
<keyword evidence="6" id="KW-1185">Reference proteome</keyword>
<dbReference type="PANTHER" id="PTHR43918:SF4">
    <property type="entry name" value="CARBOXYLIC ESTER HYDROLASE"/>
    <property type="match status" value="1"/>
</dbReference>
<dbReference type="Gene3D" id="3.40.50.1820">
    <property type="entry name" value="alpha/beta hydrolase"/>
    <property type="match status" value="1"/>
</dbReference>
<dbReference type="GO" id="GO:0006581">
    <property type="term" value="P:acetylcholine catabolic process"/>
    <property type="evidence" value="ECO:0007669"/>
    <property type="project" value="TreeGrafter"/>
</dbReference>
<proteinExistence type="inferred from homology"/>
<dbReference type="GO" id="GO:0005886">
    <property type="term" value="C:plasma membrane"/>
    <property type="evidence" value="ECO:0007669"/>
    <property type="project" value="TreeGrafter"/>
</dbReference>
<reference evidence="5 6" key="1">
    <citation type="submission" date="2020-08" db="EMBL/GenBank/DDBJ databases">
        <title>Genomic Encyclopedia of Type Strains, Phase IV (KMG-IV): sequencing the most valuable type-strain genomes for metagenomic binning, comparative biology and taxonomic classification.</title>
        <authorList>
            <person name="Goeker M."/>
        </authorList>
    </citation>
    <scope>NUCLEOTIDE SEQUENCE [LARGE SCALE GENOMIC DNA]</scope>
    <source>
        <strain evidence="5 6">DSM 23960</strain>
    </source>
</reference>
<name>A0A7W6NPS2_9CAUL</name>
<comment type="similarity">
    <text evidence="1 3">Belongs to the type-B carboxylesterase/lipase family.</text>
</comment>
<sequence length="494" mass="53204">MTDPIVTLDTGRIRGVRDAAVVRYLGVPYAAAPVGERRFLLPQPCPAWDDVRDATRPGASAPQKIKEFPGLDVTPLVGEGWQRGDDYLNVNVWAPAGGGQGLPVMVFIHGGAFVLGGNSAAVQDGSAFARSGVICMSITYRMGVDGFAPIPGVPTNLGLRDQIFALQWVQRNAAAFGGDAANVTVFGESAGAMSIANLVASPLAKGLFRRAIIQSGHGSMVRTPEAGQRLVRKLAQMLRIKPTLDGFRSRGLDETVAVTERISQPNVRVDLRNDEGREPVYGLSKFVPVFRDEVLPQHPLDALKAGEGADVDMLIGTNREEMNLYFVPTGVRPKLSGWLSKLILKKVEPRAVPALKAYGLGQRGQKAGWVFTRCLSDLVFRYPARQFAAAHKGRTHVYELEWRSPQTGGELGACHGIELPFVFNTLASVTGPQGLAGENPPQALADRIHAIWVEYARTGALPWGEYTTADPQVFALEAGKAEREPPMPCAAVLA</sequence>
<dbReference type="Pfam" id="PF00135">
    <property type="entry name" value="COesterase"/>
    <property type="match status" value="1"/>
</dbReference>
<evidence type="ECO:0000256" key="1">
    <source>
        <dbReference type="ARBA" id="ARBA00005964"/>
    </source>
</evidence>
<dbReference type="GO" id="GO:0005615">
    <property type="term" value="C:extracellular space"/>
    <property type="evidence" value="ECO:0007669"/>
    <property type="project" value="TreeGrafter"/>
</dbReference>
<evidence type="ECO:0000313" key="5">
    <source>
        <dbReference type="EMBL" id="MBB4082457.1"/>
    </source>
</evidence>
<dbReference type="PANTHER" id="PTHR43918">
    <property type="entry name" value="ACETYLCHOLINESTERASE"/>
    <property type="match status" value="1"/>
</dbReference>
<dbReference type="PROSITE" id="PS00122">
    <property type="entry name" value="CARBOXYLESTERASE_B_1"/>
    <property type="match status" value="1"/>
</dbReference>
<dbReference type="RefSeq" id="WP_183203534.1">
    <property type="nucleotide sequence ID" value="NZ_BAAAER010000011.1"/>
</dbReference>
<dbReference type="InterPro" id="IPR019826">
    <property type="entry name" value="Carboxylesterase_B_AS"/>
</dbReference>
<evidence type="ECO:0000256" key="3">
    <source>
        <dbReference type="RuleBase" id="RU361235"/>
    </source>
</evidence>
<gene>
    <name evidence="5" type="ORF">GGR12_001296</name>
</gene>
<dbReference type="GO" id="GO:0019695">
    <property type="term" value="P:choline metabolic process"/>
    <property type="evidence" value="ECO:0007669"/>
    <property type="project" value="TreeGrafter"/>
</dbReference>
<comment type="caution">
    <text evidence="5">The sequence shown here is derived from an EMBL/GenBank/DDBJ whole genome shotgun (WGS) entry which is preliminary data.</text>
</comment>
<protein>
    <recommendedName>
        <fullName evidence="3">Carboxylic ester hydrolase</fullName>
        <ecNumber evidence="3">3.1.1.-</ecNumber>
    </recommendedName>
</protein>
<evidence type="ECO:0000259" key="4">
    <source>
        <dbReference type="Pfam" id="PF00135"/>
    </source>
</evidence>
<accession>A0A7W6NPS2</accession>